<comment type="caution">
    <text evidence="2">The sequence shown here is derived from an EMBL/GenBank/DDBJ whole genome shotgun (WGS) entry which is preliminary data.</text>
</comment>
<feature type="transmembrane region" description="Helical" evidence="1">
    <location>
        <begin position="9"/>
        <end position="26"/>
    </location>
</feature>
<dbReference type="AlphaFoldDB" id="A0A5N1IDY8"/>
<dbReference type="Gene3D" id="2.170.120.40">
    <property type="entry name" value="YbbR-like domain"/>
    <property type="match status" value="2"/>
</dbReference>
<proteinExistence type="predicted"/>
<evidence type="ECO:0000313" key="4">
    <source>
        <dbReference type="Proteomes" id="UP000327236"/>
    </source>
</evidence>
<dbReference type="PANTHER" id="PTHR37804:SF1">
    <property type="entry name" value="CDAA REGULATORY PROTEIN CDAR"/>
    <property type="match status" value="1"/>
</dbReference>
<dbReference type="InterPro" id="IPR012505">
    <property type="entry name" value="YbbR"/>
</dbReference>
<keyword evidence="1" id="KW-0472">Membrane</keyword>
<organism evidence="2 4">
    <name type="scientific">Lactobacillus jensenii</name>
    <dbReference type="NCBI Taxonomy" id="109790"/>
    <lineage>
        <taxon>Bacteria</taxon>
        <taxon>Bacillati</taxon>
        <taxon>Bacillota</taxon>
        <taxon>Bacilli</taxon>
        <taxon>Lactobacillales</taxon>
        <taxon>Lactobacillaceae</taxon>
        <taxon>Lactobacillus</taxon>
    </lineage>
</organism>
<evidence type="ECO:0000313" key="5">
    <source>
        <dbReference type="Proteomes" id="UP001385848"/>
    </source>
</evidence>
<dbReference type="RefSeq" id="WP_006587933.1">
    <property type="nucleotide sequence ID" value="NZ_CATOUV010000001.1"/>
</dbReference>
<evidence type="ECO:0000313" key="2">
    <source>
        <dbReference type="EMBL" id="KAA9323074.1"/>
    </source>
</evidence>
<gene>
    <name evidence="3" type="ORF">AAC431_03900</name>
    <name evidence="2" type="ORF">F6H94_03975</name>
</gene>
<evidence type="ECO:0000313" key="3">
    <source>
        <dbReference type="EMBL" id="MEL0565068.1"/>
    </source>
</evidence>
<reference evidence="3 5" key="2">
    <citation type="submission" date="2024-04" db="EMBL/GenBank/DDBJ databases">
        <title>Three lactobacilli isolated from voided urine samples from females with type 2 diabetes.</title>
        <authorList>
            <person name="Kula A."/>
            <person name="Stegman N."/>
            <person name="Putonti C."/>
        </authorList>
    </citation>
    <scope>NUCLEOTIDE SEQUENCE [LARGE SCALE GENOMIC DNA]</scope>
    <source>
        <strain evidence="3 5">1855</strain>
    </source>
</reference>
<keyword evidence="5" id="KW-1185">Reference proteome</keyword>
<dbReference type="InterPro" id="IPR053154">
    <property type="entry name" value="c-di-AMP_regulator"/>
</dbReference>
<name>A0A5N1IDY8_LACJE</name>
<accession>A0A5N1IDY8</accession>
<dbReference type="Pfam" id="PF07949">
    <property type="entry name" value="YbbR"/>
    <property type="match status" value="3"/>
</dbReference>
<dbReference type="OrthoDB" id="2139417at2"/>
<dbReference type="Proteomes" id="UP000327236">
    <property type="component" value="Unassembled WGS sequence"/>
</dbReference>
<keyword evidence="1" id="KW-1133">Transmembrane helix</keyword>
<keyword evidence="1" id="KW-0812">Transmembrane</keyword>
<reference evidence="2 4" key="1">
    <citation type="submission" date="2019-09" db="EMBL/GenBank/DDBJ databases">
        <title>Draft genome sequence assemblies of isolates from the urinary tract.</title>
        <authorList>
            <person name="Mores C.R."/>
            <person name="Putonti C."/>
            <person name="Wolfe A.J."/>
        </authorList>
    </citation>
    <scope>NUCLEOTIDE SEQUENCE [LARGE SCALE GENOMIC DNA]</scope>
    <source>
        <strain evidence="2 4">UMB246</strain>
    </source>
</reference>
<dbReference type="EMBL" id="VYWW01000012">
    <property type="protein sequence ID" value="KAA9323074.1"/>
    <property type="molecule type" value="Genomic_DNA"/>
</dbReference>
<dbReference type="EMBL" id="JBBVUL010000005">
    <property type="protein sequence ID" value="MEL0565068.1"/>
    <property type="molecule type" value="Genomic_DNA"/>
</dbReference>
<evidence type="ECO:0000256" key="1">
    <source>
        <dbReference type="SAM" id="Phobius"/>
    </source>
</evidence>
<dbReference type="PANTHER" id="PTHR37804">
    <property type="entry name" value="CDAA REGULATORY PROTEIN CDAR"/>
    <property type="match status" value="1"/>
</dbReference>
<dbReference type="Proteomes" id="UP001385848">
    <property type="component" value="Unassembled WGS sequence"/>
</dbReference>
<sequence length="322" mass="35454">MNKFFDKPWFYKIIALLAATLLVIYIDTTQHGYFTQGEQTTSQQTATKKVTISVPLQVSVNTDRYYVTGYPEKVKMTLSGASALVTSTQNTQNFRVYIDLTKLSVGKHTIKVKVTNLNKQLAYSINPKKITVNIQRRKSRSLPVQIEYNKNVVPDAYTIGTAKADPSVVSVTGAKSEVNQINKIIAKVVLPTNTTKTFEQQVMLVAEDKKGSQLNVVINPLAVNVKIPITLPKKTVKIKLNPKNESSDKVYSLTAETTSVTIYGKSSALKKIKELDTDVDLKNVSSSQTKKIKLKLPNGVIKASEDVVAVRITVANSTQSGS</sequence>
<protein>
    <submittedName>
        <fullName evidence="3">CdaR family protein</fullName>
    </submittedName>
</protein>
<dbReference type="Gene3D" id="2.170.120.30">
    <property type="match status" value="1"/>
</dbReference>
<dbReference type="SMR" id="A0A5N1IDY8"/>